<evidence type="ECO:0000313" key="3">
    <source>
        <dbReference type="Proteomes" id="UP000628448"/>
    </source>
</evidence>
<dbReference type="AlphaFoldDB" id="A0A931MD00"/>
<dbReference type="Proteomes" id="UP000628448">
    <property type="component" value="Unassembled WGS sequence"/>
</dbReference>
<keyword evidence="1" id="KW-0812">Transmembrane</keyword>
<keyword evidence="1" id="KW-0472">Membrane</keyword>
<dbReference type="RefSeq" id="WP_196992360.1">
    <property type="nucleotide sequence ID" value="NZ_JADWYR010000002.1"/>
</dbReference>
<protein>
    <submittedName>
        <fullName evidence="2">Uncharacterized protein</fullName>
    </submittedName>
</protein>
<evidence type="ECO:0000256" key="1">
    <source>
        <dbReference type="SAM" id="Phobius"/>
    </source>
</evidence>
<reference evidence="2" key="1">
    <citation type="submission" date="2020-11" db="EMBL/GenBank/DDBJ databases">
        <title>Bacterial whole genome sequence for Panacibacter sp. DH6.</title>
        <authorList>
            <person name="Le V."/>
            <person name="Ko S."/>
            <person name="Ahn C.-Y."/>
            <person name="Oh H.-M."/>
        </authorList>
    </citation>
    <scope>NUCLEOTIDE SEQUENCE</scope>
    <source>
        <strain evidence="2">DH6</strain>
    </source>
</reference>
<comment type="caution">
    <text evidence="2">The sequence shown here is derived from an EMBL/GenBank/DDBJ whole genome shotgun (WGS) entry which is preliminary data.</text>
</comment>
<dbReference type="EMBL" id="JADWYR010000002">
    <property type="protein sequence ID" value="MBG9378322.1"/>
    <property type="molecule type" value="Genomic_DNA"/>
</dbReference>
<evidence type="ECO:0000313" key="2">
    <source>
        <dbReference type="EMBL" id="MBG9378322.1"/>
    </source>
</evidence>
<accession>A0A931MD00</accession>
<keyword evidence="1" id="KW-1133">Transmembrane helix</keyword>
<keyword evidence="3" id="KW-1185">Reference proteome</keyword>
<sequence length="53" mass="5808">MNTPVKHDKRAKHQKSKSLSNNVATHPFVLAGVIAAITITVFALVFGAFRLFN</sequence>
<organism evidence="2 3">
    <name type="scientific">Panacibacter microcysteis</name>
    <dbReference type="NCBI Taxonomy" id="2793269"/>
    <lineage>
        <taxon>Bacteria</taxon>
        <taxon>Pseudomonadati</taxon>
        <taxon>Bacteroidota</taxon>
        <taxon>Chitinophagia</taxon>
        <taxon>Chitinophagales</taxon>
        <taxon>Chitinophagaceae</taxon>
        <taxon>Panacibacter</taxon>
    </lineage>
</organism>
<proteinExistence type="predicted"/>
<gene>
    <name evidence="2" type="ORF">I5907_18940</name>
</gene>
<name>A0A931MD00_9BACT</name>
<feature type="transmembrane region" description="Helical" evidence="1">
    <location>
        <begin position="28"/>
        <end position="52"/>
    </location>
</feature>